<organism evidence="1 2">
    <name type="scientific">Candidatus Thiomargarita nelsonii</name>
    <dbReference type="NCBI Taxonomy" id="1003181"/>
    <lineage>
        <taxon>Bacteria</taxon>
        <taxon>Pseudomonadati</taxon>
        <taxon>Pseudomonadota</taxon>
        <taxon>Gammaproteobacteria</taxon>
        <taxon>Thiotrichales</taxon>
        <taxon>Thiotrichaceae</taxon>
        <taxon>Thiomargarita</taxon>
    </lineage>
</organism>
<evidence type="ECO:0000313" key="1">
    <source>
        <dbReference type="EMBL" id="OAD22297.1"/>
    </source>
</evidence>
<dbReference type="Proteomes" id="UP000076962">
    <property type="component" value="Unassembled WGS sequence"/>
</dbReference>
<gene>
    <name evidence="1" type="ORF">THIOM_001906</name>
</gene>
<dbReference type="GO" id="GO:0016787">
    <property type="term" value="F:hydrolase activity"/>
    <property type="evidence" value="ECO:0007669"/>
    <property type="project" value="UniProtKB-KW"/>
</dbReference>
<protein>
    <submittedName>
        <fullName evidence="1">Membrane-bound metal-dependent hydrolase</fullName>
    </submittedName>
</protein>
<dbReference type="AlphaFoldDB" id="A0A176S2Z4"/>
<name>A0A176S2Z4_9GAMM</name>
<reference evidence="1 2" key="1">
    <citation type="submission" date="2016-05" db="EMBL/GenBank/DDBJ databases">
        <title>Single-cell genome of chain-forming Candidatus Thiomargarita nelsonii and comparison to other large sulfur-oxidizing bacteria.</title>
        <authorList>
            <person name="Winkel M."/>
            <person name="Salman V."/>
            <person name="Woyke T."/>
            <person name="Schulz-Vogt H."/>
            <person name="Richter M."/>
            <person name="Flood B."/>
            <person name="Bailey J."/>
            <person name="Amann R."/>
            <person name="Mussmann M."/>
        </authorList>
    </citation>
    <scope>NUCLEOTIDE SEQUENCE [LARGE SCALE GENOMIC DNA]</scope>
    <source>
        <strain evidence="1 2">THI036</strain>
    </source>
</reference>
<evidence type="ECO:0000313" key="2">
    <source>
        <dbReference type="Proteomes" id="UP000076962"/>
    </source>
</evidence>
<dbReference type="EMBL" id="LUTY01001040">
    <property type="protein sequence ID" value="OAD22297.1"/>
    <property type="molecule type" value="Genomic_DNA"/>
</dbReference>
<keyword evidence="1" id="KW-0378">Hydrolase</keyword>
<accession>A0A176S2Z4</accession>
<sequence>MTTLRLHSIGQPRQAILKNNAVDVAQKYKQTLSNNKAVATAIPQPYSPFNWKLIVQDGNILHYSFLDLAGNIRLFKQFTTSMILTLGNPTLVKSSLAYKHRTELEWKIASLYDSSDNKVKQVWEHKDFLLFRQFARFPYTYRIDEQNKETCVWFSDHRYVFPELTPPFRYGMCNQGKDWLLYRLKRNRENVKVKLVPPSR</sequence>
<keyword evidence="2" id="KW-1185">Reference proteome</keyword>
<proteinExistence type="predicted"/>
<comment type="caution">
    <text evidence="1">The sequence shown here is derived from an EMBL/GenBank/DDBJ whole genome shotgun (WGS) entry which is preliminary data.</text>
</comment>